<sequence length="117" mass="13133">MSTPGSPSAVAPTDALRALLQQCQMNNGPLRDNESLIDGFLADWLVMKSSDYQFDLARQAEWQQEAKLAFAVLITAMSNVNNQYPMLNLGPRVLEEAERLIRQKGLDPDEVLQRFLP</sequence>
<dbReference type="GeneID" id="65115072"/>
<name>A0A345M6D2_9CAUD</name>
<dbReference type="EMBL" id="MH576960">
    <property type="protein sequence ID" value="AXH66053.1"/>
    <property type="molecule type" value="Genomic_DNA"/>
</dbReference>
<dbReference type="KEGG" id="vg:65115072"/>
<gene>
    <name evidence="1" type="primary">14</name>
    <name evidence="1" type="ORF">SEA_PLEAKLEY_14</name>
</gene>
<evidence type="ECO:0000313" key="2">
    <source>
        <dbReference type="Proteomes" id="UP000260273"/>
    </source>
</evidence>
<evidence type="ECO:0000313" key="1">
    <source>
        <dbReference type="EMBL" id="AXH66053.1"/>
    </source>
</evidence>
<keyword evidence="2" id="KW-1185">Reference proteome</keyword>
<protein>
    <submittedName>
        <fullName evidence="1">Uncharacterized protein</fullName>
    </submittedName>
</protein>
<accession>A0A345M6D2</accession>
<organism evidence="1 2">
    <name type="scientific">Gordonia phage Pleakley</name>
    <dbReference type="NCBI Taxonomy" id="2283246"/>
    <lineage>
        <taxon>Viruses</taxon>
        <taxon>Duplodnaviria</taxon>
        <taxon>Heunggongvirae</taxon>
        <taxon>Uroviricota</taxon>
        <taxon>Caudoviricetes</taxon>
        <taxon>Zierdtviridae</taxon>
        <taxon>Emilbogenvirinae</taxon>
        <taxon>Pleakleyvirus</taxon>
        <taxon>Pleakleyvirus pleakley</taxon>
    </lineage>
</organism>
<reference evidence="2" key="1">
    <citation type="submission" date="2018-07" db="EMBL/GenBank/DDBJ databases">
        <authorList>
            <person name="Quirk P.G."/>
            <person name="Krulwich T.A."/>
        </authorList>
    </citation>
    <scope>NUCLEOTIDE SEQUENCE [LARGE SCALE GENOMIC DNA]</scope>
</reference>
<dbReference type="Proteomes" id="UP000260273">
    <property type="component" value="Segment"/>
</dbReference>
<proteinExistence type="predicted"/>
<dbReference type="RefSeq" id="YP_010097408.1">
    <property type="nucleotide sequence ID" value="NC_055758.1"/>
</dbReference>